<reference evidence="1 2" key="1">
    <citation type="submission" date="2021-08" db="EMBL/GenBank/DDBJ databases">
        <title>Draft genome sequence of Mycolicibacterium sp. NGTWS1702 strain.</title>
        <authorList>
            <person name="Matsumoto M."/>
            <person name="Tang B.C.C."/>
            <person name="Machida Y."/>
            <person name="Matoyama H."/>
            <person name="Kishihara T."/>
            <person name="Sato S."/>
            <person name="Kondo I."/>
            <person name="Sano M."/>
            <person name="Kato G."/>
        </authorList>
    </citation>
    <scope>NUCLEOTIDE SEQUENCE [LARGE SCALE GENOMIC DNA]</scope>
    <source>
        <strain evidence="1 2">NGTWSNA01</strain>
    </source>
</reference>
<name>A0ABQ4VB06_9MYCO</name>
<organism evidence="1 2">
    <name type="scientific">Mycolicibacterium cyprinidarum</name>
    <dbReference type="NCBI Taxonomy" id="2860311"/>
    <lineage>
        <taxon>Bacteria</taxon>
        <taxon>Bacillati</taxon>
        <taxon>Actinomycetota</taxon>
        <taxon>Actinomycetes</taxon>
        <taxon>Mycobacteriales</taxon>
        <taxon>Mycobacteriaceae</taxon>
        <taxon>Mycolicibacterium</taxon>
    </lineage>
</organism>
<comment type="caution">
    <text evidence="1">The sequence shown here is derived from an EMBL/GenBank/DDBJ whole genome shotgun (WGS) entry which is preliminary data.</text>
</comment>
<accession>A0ABQ4VB06</accession>
<dbReference type="EMBL" id="BPRH01002421">
    <property type="protein sequence ID" value="GJF17140.1"/>
    <property type="molecule type" value="Genomic_DNA"/>
</dbReference>
<keyword evidence="2" id="KW-1185">Reference proteome</keyword>
<protein>
    <submittedName>
        <fullName evidence="1">Uncharacterized protein</fullName>
    </submittedName>
</protein>
<evidence type="ECO:0000313" key="2">
    <source>
        <dbReference type="Proteomes" id="UP001060504"/>
    </source>
</evidence>
<proteinExistence type="predicted"/>
<sequence>MIEGADGPGFVGFKEYTREGEEPQKEIVNGVVGVGGEIRIVDEDGFFEGRMVDGKILGQYVEIGDDHAAINVELTRK</sequence>
<gene>
    <name evidence="1" type="ORF">NGTWS1702_23110</name>
</gene>
<evidence type="ECO:0000313" key="1">
    <source>
        <dbReference type="EMBL" id="GJF17140.1"/>
    </source>
</evidence>
<dbReference type="Proteomes" id="UP001060504">
    <property type="component" value="Unassembled WGS sequence"/>
</dbReference>